<evidence type="ECO:0000313" key="16">
    <source>
        <dbReference type="Proteomes" id="UP001152320"/>
    </source>
</evidence>
<evidence type="ECO:0000313" key="15">
    <source>
        <dbReference type="EMBL" id="KAJ8028229.1"/>
    </source>
</evidence>
<evidence type="ECO:0000256" key="1">
    <source>
        <dbReference type="ARBA" id="ARBA00004123"/>
    </source>
</evidence>
<evidence type="ECO:0000256" key="9">
    <source>
        <dbReference type="ARBA" id="ARBA00023163"/>
    </source>
</evidence>
<dbReference type="SUPFAM" id="SSF47459">
    <property type="entry name" value="HLH, helix-loop-helix DNA-binding domain"/>
    <property type="match status" value="1"/>
</dbReference>
<dbReference type="SMART" id="SM00353">
    <property type="entry name" value="HLH"/>
    <property type="match status" value="1"/>
</dbReference>
<evidence type="ECO:0000256" key="11">
    <source>
        <dbReference type="SAM" id="Coils"/>
    </source>
</evidence>
<keyword evidence="8 13" id="KW-0472">Membrane</keyword>
<evidence type="ECO:0000256" key="7">
    <source>
        <dbReference type="ARBA" id="ARBA00023125"/>
    </source>
</evidence>
<comment type="caution">
    <text evidence="15">The sequence shown here is derived from an EMBL/GenBank/DDBJ whole genome shotgun (WGS) entry which is preliminary data.</text>
</comment>
<feature type="domain" description="BHLH" evidence="14">
    <location>
        <begin position="253"/>
        <end position="303"/>
    </location>
</feature>
<feature type="region of interest" description="Disordered" evidence="12">
    <location>
        <begin position="223"/>
        <end position="254"/>
    </location>
</feature>
<keyword evidence="9" id="KW-0804">Transcription</keyword>
<dbReference type="Proteomes" id="UP001152320">
    <property type="component" value="Chromosome 15"/>
</dbReference>
<keyword evidence="3 13" id="KW-0812">Transmembrane</keyword>
<feature type="transmembrane region" description="Helical" evidence="13">
    <location>
        <begin position="444"/>
        <end position="462"/>
    </location>
</feature>
<dbReference type="GO" id="GO:0005789">
    <property type="term" value="C:endoplasmic reticulum membrane"/>
    <property type="evidence" value="ECO:0007669"/>
    <property type="project" value="UniProtKB-SubCell"/>
</dbReference>
<feature type="coiled-coil region" evidence="11">
    <location>
        <begin position="116"/>
        <end position="150"/>
    </location>
</feature>
<feature type="transmembrane region" description="Helical" evidence="13">
    <location>
        <begin position="380"/>
        <end position="400"/>
    </location>
</feature>
<keyword evidence="10" id="KW-0539">Nucleus</keyword>
<evidence type="ECO:0000256" key="5">
    <source>
        <dbReference type="ARBA" id="ARBA00022989"/>
    </source>
</evidence>
<dbReference type="Gene3D" id="4.10.280.10">
    <property type="entry name" value="Helix-loop-helix DNA-binding domain"/>
    <property type="match status" value="1"/>
</dbReference>
<evidence type="ECO:0000259" key="14">
    <source>
        <dbReference type="PROSITE" id="PS50888"/>
    </source>
</evidence>
<gene>
    <name evidence="15" type="ORF">HOLleu_30411</name>
</gene>
<dbReference type="GO" id="GO:0046983">
    <property type="term" value="F:protein dimerization activity"/>
    <property type="evidence" value="ECO:0007669"/>
    <property type="project" value="InterPro"/>
</dbReference>
<proteinExistence type="predicted"/>
<sequence length="1036" mass="114859">MGSMEQPLGLTLGLNEWPDVADLNNILNVSNGNNGEGTGEGLVMSEDFMYDSYDLPTDFMESPEFSDLWPTDPLEIDLDPPRPQIPAKPPTPPIDTPQSIVNTPAAFPTTTVPSAVETMKALMKQQEEKLKQQQQTQQQLEQTSQQTQQTVVLHQSQPGIINVPVDNHNTSQKQFVVVVPASSTWITTPDPSLSQSPQIVIQSGVTTSTACTGVPSIAPLPVSPLTPPGEKLPISPQSLSSSKGNQVQKRKADTKISHNAIEQRYRKSINDRIETLKQLVVGSDAKIQKSGILQKAIEQIMFLRKRCLRLEQDNKDLKSRLDQMKGAASVIIKTEPPTPPASDTQSPRPSPEHIDFEPLSPKSESSETSGIIGMTDRSRLTLCIFMFAVLLFNPFGFLLGKAAQGFAASPDMTYEHAADGSRTLKGVAAEEELSPLWNLAMSSTVWFVNALLILGVIIQILIKGEPVTKPNSEASIEYWKQRQAAETEISRNEHGAALTHIQLALKALGRNIPVSGFDMWACTVWNTLRFLLNKVFIGRWLAKRAGGYEKDDREDGKYTTAETSARDAAMMYLKYLQIALVSNKNLSAMSVTSIGLVTLNLAHCAGNALSCESIAEVYATVALAIKATYPKKFRIVSRYFFSKGRTYAKEYNTPAYLTWMNNAMAYQLVKQEDISFVPQKSLFAETVEPSNPLSCLTQGLQEKMLESALYQVVAPTENTGKKSSVNSKPQDALHILSYLESHENVYLFGDCQDVCKWWAQIIVVAAHWMLGDEEAAERRYNSLEKLPSVLEFSEDTLPKAALLAFKARKLLMSGGEGNYSEECRILCDKASTYLQRSIQYPGSTRPQKLHEGIHLLVADWLLSTRTSLWQQSQPQGSTGVQLASSCELNMYQQDLSILRRVASTIKSVMPRLYIYQAVSRFMAGANPAQTQQLLDRTLRQMVQPSSSMFAGTKGSQNYILSDRDRGKALVIACRYLPESILSNPNQKEKMLDEAVQCFEQAKDRWSLKECQKLLANIKKECGDATEISRQAALMTS</sequence>
<dbReference type="EMBL" id="JAIZAY010000015">
    <property type="protein sequence ID" value="KAJ8028229.1"/>
    <property type="molecule type" value="Genomic_DNA"/>
</dbReference>
<dbReference type="PROSITE" id="PS50888">
    <property type="entry name" value="BHLH"/>
    <property type="match status" value="1"/>
</dbReference>
<evidence type="ECO:0000256" key="4">
    <source>
        <dbReference type="ARBA" id="ARBA00022824"/>
    </source>
</evidence>
<feature type="compositionally biased region" description="Polar residues" evidence="12">
    <location>
        <begin position="235"/>
        <end position="247"/>
    </location>
</feature>
<feature type="coiled-coil region" evidence="11">
    <location>
        <begin position="293"/>
        <end position="327"/>
    </location>
</feature>
<evidence type="ECO:0000256" key="13">
    <source>
        <dbReference type="SAM" id="Phobius"/>
    </source>
</evidence>
<protein>
    <submittedName>
        <fullName evidence="15">Sterol regulatory element-binding protein 1</fullName>
    </submittedName>
</protein>
<dbReference type="GO" id="GO:0005634">
    <property type="term" value="C:nucleus"/>
    <property type="evidence" value="ECO:0007669"/>
    <property type="project" value="UniProtKB-SubCell"/>
</dbReference>
<accession>A0A9Q1GYS3</accession>
<dbReference type="InterPro" id="IPR011598">
    <property type="entry name" value="bHLH_dom"/>
</dbReference>
<keyword evidence="6" id="KW-0805">Transcription regulation</keyword>
<dbReference type="Pfam" id="PF00010">
    <property type="entry name" value="HLH"/>
    <property type="match status" value="1"/>
</dbReference>
<evidence type="ECO:0000256" key="10">
    <source>
        <dbReference type="ARBA" id="ARBA00023242"/>
    </source>
</evidence>
<keyword evidence="4" id="KW-0256">Endoplasmic reticulum</keyword>
<keyword evidence="16" id="KW-1185">Reference proteome</keyword>
<evidence type="ECO:0000256" key="2">
    <source>
        <dbReference type="ARBA" id="ARBA00004477"/>
    </source>
</evidence>
<feature type="region of interest" description="Disordered" evidence="12">
    <location>
        <begin position="330"/>
        <end position="370"/>
    </location>
</feature>
<comment type="subcellular location">
    <subcellularLocation>
        <location evidence="2">Endoplasmic reticulum membrane</location>
        <topology evidence="2">Multi-pass membrane protein</topology>
    </subcellularLocation>
    <subcellularLocation>
        <location evidence="1">Nucleus</location>
    </subcellularLocation>
</comment>
<dbReference type="PANTHER" id="PTHR46062:SF1">
    <property type="entry name" value="LP12374P"/>
    <property type="match status" value="1"/>
</dbReference>
<evidence type="ECO:0000256" key="6">
    <source>
        <dbReference type="ARBA" id="ARBA00023015"/>
    </source>
</evidence>
<dbReference type="OrthoDB" id="2133190at2759"/>
<evidence type="ECO:0000256" key="8">
    <source>
        <dbReference type="ARBA" id="ARBA00023136"/>
    </source>
</evidence>
<keyword evidence="5 13" id="KW-1133">Transmembrane helix</keyword>
<keyword evidence="11" id="KW-0175">Coiled coil</keyword>
<dbReference type="GO" id="GO:0000978">
    <property type="term" value="F:RNA polymerase II cis-regulatory region sequence-specific DNA binding"/>
    <property type="evidence" value="ECO:0007669"/>
    <property type="project" value="TreeGrafter"/>
</dbReference>
<keyword evidence="7" id="KW-0238">DNA-binding</keyword>
<dbReference type="PANTHER" id="PTHR46062">
    <property type="entry name" value="STEROL REGULATORY ELEMENT-BINDING PROTEIN"/>
    <property type="match status" value="1"/>
</dbReference>
<dbReference type="InterPro" id="IPR036638">
    <property type="entry name" value="HLH_DNA-bd_sf"/>
</dbReference>
<name>A0A9Q1GYS3_HOLLE</name>
<dbReference type="AlphaFoldDB" id="A0A9Q1GYS3"/>
<dbReference type="GO" id="GO:0000981">
    <property type="term" value="F:DNA-binding transcription factor activity, RNA polymerase II-specific"/>
    <property type="evidence" value="ECO:0007669"/>
    <property type="project" value="TreeGrafter"/>
</dbReference>
<reference evidence="15" key="1">
    <citation type="submission" date="2021-10" db="EMBL/GenBank/DDBJ databases">
        <title>Tropical sea cucumber genome reveals ecological adaptation and Cuvierian tubules defense mechanism.</title>
        <authorList>
            <person name="Chen T."/>
        </authorList>
    </citation>
    <scope>NUCLEOTIDE SEQUENCE</scope>
    <source>
        <strain evidence="15">Nanhai2018</strain>
        <tissue evidence="15">Muscle</tissue>
    </source>
</reference>
<evidence type="ECO:0000256" key="3">
    <source>
        <dbReference type="ARBA" id="ARBA00022692"/>
    </source>
</evidence>
<evidence type="ECO:0000256" key="12">
    <source>
        <dbReference type="SAM" id="MobiDB-lite"/>
    </source>
</evidence>
<organism evidence="15 16">
    <name type="scientific">Holothuria leucospilota</name>
    <name type="common">Black long sea cucumber</name>
    <name type="synonym">Mertensiothuria leucospilota</name>
    <dbReference type="NCBI Taxonomy" id="206669"/>
    <lineage>
        <taxon>Eukaryota</taxon>
        <taxon>Metazoa</taxon>
        <taxon>Echinodermata</taxon>
        <taxon>Eleutherozoa</taxon>
        <taxon>Echinozoa</taxon>
        <taxon>Holothuroidea</taxon>
        <taxon>Aspidochirotacea</taxon>
        <taxon>Aspidochirotida</taxon>
        <taxon>Holothuriidae</taxon>
        <taxon>Holothuria</taxon>
    </lineage>
</organism>